<evidence type="ECO:0000256" key="1">
    <source>
        <dbReference type="SAM" id="MobiDB-lite"/>
    </source>
</evidence>
<dbReference type="InterPro" id="IPR041078">
    <property type="entry name" value="Plavaka"/>
</dbReference>
<name>F8PKZ3_SERL3</name>
<dbReference type="InParanoid" id="F8PKZ3"/>
<proteinExistence type="predicted"/>
<accession>F8PKZ3</accession>
<organism evidence="3">
    <name type="scientific">Serpula lacrymans var. lacrymans (strain S7.3)</name>
    <name type="common">Dry rot fungus</name>
    <dbReference type="NCBI Taxonomy" id="936435"/>
    <lineage>
        <taxon>Eukaryota</taxon>
        <taxon>Fungi</taxon>
        <taxon>Dikarya</taxon>
        <taxon>Basidiomycota</taxon>
        <taxon>Agaricomycotina</taxon>
        <taxon>Agaricomycetes</taxon>
        <taxon>Agaricomycetidae</taxon>
        <taxon>Boletales</taxon>
        <taxon>Coniophorineae</taxon>
        <taxon>Serpulaceae</taxon>
        <taxon>Serpula</taxon>
    </lineage>
</organism>
<dbReference type="Pfam" id="PF18759">
    <property type="entry name" value="Plavaka"/>
    <property type="match status" value="1"/>
</dbReference>
<dbReference type="Proteomes" id="UP000008063">
    <property type="component" value="Unassembled WGS sequence"/>
</dbReference>
<feature type="region of interest" description="Disordered" evidence="1">
    <location>
        <begin position="500"/>
        <end position="519"/>
    </location>
</feature>
<dbReference type="AlphaFoldDB" id="F8PKZ3"/>
<evidence type="ECO:0000313" key="2">
    <source>
        <dbReference type="EMBL" id="EGO03637.1"/>
    </source>
</evidence>
<protein>
    <submittedName>
        <fullName evidence="2">Uncharacterized protein</fullName>
    </submittedName>
</protein>
<evidence type="ECO:0000313" key="3">
    <source>
        <dbReference type="Proteomes" id="UP000008063"/>
    </source>
</evidence>
<dbReference type="EMBL" id="GL945475">
    <property type="protein sequence ID" value="EGO03637.1"/>
    <property type="molecule type" value="Genomic_DNA"/>
</dbReference>
<keyword evidence="3" id="KW-1185">Reference proteome</keyword>
<reference evidence="3" key="1">
    <citation type="journal article" date="2011" name="Science">
        <title>The plant cell wall-decomposing machinery underlies the functional diversity of forest fungi.</title>
        <authorList>
            <person name="Eastwood D.C."/>
            <person name="Floudas D."/>
            <person name="Binder M."/>
            <person name="Majcherczyk A."/>
            <person name="Schneider P."/>
            <person name="Aerts A."/>
            <person name="Asiegbu F.O."/>
            <person name="Baker S.E."/>
            <person name="Barry K."/>
            <person name="Bendiksby M."/>
            <person name="Blumentritt M."/>
            <person name="Coutinho P.M."/>
            <person name="Cullen D."/>
            <person name="de Vries R.P."/>
            <person name="Gathman A."/>
            <person name="Goodell B."/>
            <person name="Henrissat B."/>
            <person name="Ihrmark K."/>
            <person name="Kauserud H."/>
            <person name="Kohler A."/>
            <person name="LaButti K."/>
            <person name="Lapidus A."/>
            <person name="Lavin J.L."/>
            <person name="Lee Y.-H."/>
            <person name="Lindquist E."/>
            <person name="Lilly W."/>
            <person name="Lucas S."/>
            <person name="Morin E."/>
            <person name="Murat C."/>
            <person name="Oguiza J.A."/>
            <person name="Park J."/>
            <person name="Pisabarro A.G."/>
            <person name="Riley R."/>
            <person name="Rosling A."/>
            <person name="Salamov A."/>
            <person name="Schmidt O."/>
            <person name="Schmutz J."/>
            <person name="Skrede I."/>
            <person name="Stenlid J."/>
            <person name="Wiebenga A."/>
            <person name="Xie X."/>
            <person name="Kuees U."/>
            <person name="Hibbett D.S."/>
            <person name="Hoffmeister D."/>
            <person name="Hoegberg N."/>
            <person name="Martin F."/>
            <person name="Grigoriev I.V."/>
            <person name="Watkinson S.C."/>
        </authorList>
    </citation>
    <scope>NUCLEOTIDE SEQUENCE [LARGE SCALE GENOMIC DNA]</scope>
    <source>
        <strain evidence="3">strain S7.3</strain>
    </source>
</reference>
<sequence>MSPLKAGSAQQGSSLRKNLAMATLNHPYSLEGFPIRRHGTPPTKPKFNAFLFKGPKQYYHTFMDPLIKAEAAPLKNYCALEDMLHILFPLSELFPSTPGALPQENPLFTAFECLQQEGLYSSDLGKWTAASSCPDLTKPWSPGSEGEVADFLNYLVHKVDQLVDSGTFKRSRWWTSVYAVQAVGDAGGRRRPDLVLISSSDTSYPPKLPPASMRNADSLGELKDQEENKASFDKYQTFGRVNGLSLFLENNVSEYSAFMIPYFKRLCKVLFGSTLFLLKRFVEAGPPPFFVLSHASHDNVLDILGEALEESQRNERWKDLRRPFSRASGFVHHLDLWRSDDEQFAFQAPLVSSYVSVKASNRLQAVTLQSLKRHHNALSPFLASDIADSKRPHTKYIHCSSFSNLTKCLSTVILLIHAQHHVADLFPAPVPSICTLALQEAVLDTTRDGNLERQGLLVEENLDTPYGPPHPFQKESMGDAVEDIEEDLFAFIPLKQPEQEDLEPGEAAGPSNHPNAIFLNDNDDEHVEILPPTAGQIICMDHTLHGGWGKGFEGARRAVDNYGDVDMDNNFPVASGPQDTRFFPFASETDWRVACWAIQDGIGHKSFDRLLAIPGVCFYSIHFLDLLKEAIISGQRETGSCHNIRGLHKIVDSGIPSRADWTSKTIAFPDAPDDKHLIHYRDVISAICSLLGNPAHAKHIVYKPKKIFSNAQKENRYYNEMWTGKWWHAI</sequence>
<dbReference type="HOGENOM" id="CLU_365309_0_0_1"/>
<gene>
    <name evidence="2" type="ORF">SERLA73DRAFT_69485</name>
</gene>